<evidence type="ECO:0000256" key="1">
    <source>
        <dbReference type="ARBA" id="ARBA00006046"/>
    </source>
</evidence>
<dbReference type="Pfam" id="PF13450">
    <property type="entry name" value="NAD_binding_8"/>
    <property type="match status" value="1"/>
</dbReference>
<keyword evidence="3" id="KW-1185">Reference proteome</keyword>
<evidence type="ECO:0000313" key="3">
    <source>
        <dbReference type="Proteomes" id="UP000794436"/>
    </source>
</evidence>
<evidence type="ECO:0008006" key="4">
    <source>
        <dbReference type="Google" id="ProtNLM"/>
    </source>
</evidence>
<dbReference type="PANTHER" id="PTHR10668">
    <property type="entry name" value="PHYTOENE DEHYDROGENASE"/>
    <property type="match status" value="1"/>
</dbReference>
<comment type="similarity">
    <text evidence="1">Belongs to the carotenoid/retinoid oxidoreductase family.</text>
</comment>
<evidence type="ECO:0000313" key="2">
    <source>
        <dbReference type="EMBL" id="TMW55850.1"/>
    </source>
</evidence>
<dbReference type="Gene3D" id="3.50.50.60">
    <property type="entry name" value="FAD/NAD(P)-binding domain"/>
    <property type="match status" value="2"/>
</dbReference>
<dbReference type="SUPFAM" id="SSF51905">
    <property type="entry name" value="FAD/NAD(P)-binding domain"/>
    <property type="match status" value="1"/>
</dbReference>
<dbReference type="Proteomes" id="UP000794436">
    <property type="component" value="Unassembled WGS sequence"/>
</dbReference>
<proteinExistence type="inferred from homology"/>
<dbReference type="InterPro" id="IPR036188">
    <property type="entry name" value="FAD/NAD-bd_sf"/>
</dbReference>
<comment type="caution">
    <text evidence="2">The sequence shown here is derived from an EMBL/GenBank/DDBJ whole genome shotgun (WGS) entry which is preliminary data.</text>
</comment>
<dbReference type="EMBL" id="SPLM01000146">
    <property type="protein sequence ID" value="TMW55850.1"/>
    <property type="molecule type" value="Genomic_DNA"/>
</dbReference>
<dbReference type="OrthoDB" id="7777654at2759"/>
<gene>
    <name evidence="2" type="ORF">Poli38472_008498</name>
</gene>
<sequence>MRAATLATRKRLQRKWDAIVVGGGHNGLVAAAYLAKAGKKVCVLEKRHLVGGAAVTEEIIPGFKFSRASYVFSLFRPQIIKDLDLHRHGLEVYPRDPSSFTPTLDGRSLILGSDMKANQASIAQFSASDAEAYPKYNAMLETMVDFFVPMIDELPPDVRVVFNSETPVSRRVDAIQSMLRLGYRSGKLGKELTTFLEFMTAPATKILDKWFESDILKATLATDAIIGAKLSPSTPGSAYILFHHVMGEVNGVKGMWGHVKGGMGGVSQAVARAATEFGAEIFTEAPVTAINTHGGDVCGVTLASGEVVDANCVLSNANPLITMLDLIDERALPERVLTHFRKNWDCESASTKINVALDRLPSFACIPNTGDGNTPMRHHRGTTHFEDAVNQIEAAFLDVQQGYASQRPVIEMNIPTSLDPTIAPPGKHIALLFVQYTPYLPKDGSWDTPGKKEKFADQVFSVIDQYAPGFKDSIIGYDMLTPPDLERVFSLPKGNIFHGAMGLDQLFWMRPIPGYSDYRTPIRGLYMSSAGSHPGGGVMGACGRNSAMVCLKDMKM</sequence>
<accession>A0A8K1C3P7</accession>
<reference evidence="2" key="1">
    <citation type="submission" date="2019-03" db="EMBL/GenBank/DDBJ databases">
        <title>Long read genome sequence of the mycoparasitic Pythium oligandrum ATCC 38472 isolated from sugarbeet rhizosphere.</title>
        <authorList>
            <person name="Gaulin E."/>
        </authorList>
    </citation>
    <scope>NUCLEOTIDE SEQUENCE</scope>
    <source>
        <strain evidence="2">ATCC 38472_TT</strain>
    </source>
</reference>
<organism evidence="2 3">
    <name type="scientific">Pythium oligandrum</name>
    <name type="common">Mycoparasitic fungus</name>
    <dbReference type="NCBI Taxonomy" id="41045"/>
    <lineage>
        <taxon>Eukaryota</taxon>
        <taxon>Sar</taxon>
        <taxon>Stramenopiles</taxon>
        <taxon>Oomycota</taxon>
        <taxon>Peronosporomycetes</taxon>
        <taxon>Pythiales</taxon>
        <taxon>Pythiaceae</taxon>
        <taxon>Pythium</taxon>
    </lineage>
</organism>
<protein>
    <recommendedName>
        <fullName evidence="4">Amine oxidase domain-containing protein</fullName>
    </recommendedName>
</protein>
<name>A0A8K1C3P7_PYTOL</name>
<dbReference type="AlphaFoldDB" id="A0A8K1C3P7"/>
<dbReference type="PANTHER" id="PTHR10668:SF103">
    <property type="entry name" value="PYRIDINE NUCLEOTIDE-DISULFIDE OXIDOREDUCTASE DOMAIN-CONTAINING PROTEIN 2"/>
    <property type="match status" value="1"/>
</dbReference>